<accession>A0A0A9HU87</accession>
<dbReference type="EMBL" id="GBRH01158492">
    <property type="protein sequence ID" value="JAE39404.1"/>
    <property type="molecule type" value="Transcribed_RNA"/>
</dbReference>
<name>A0A0A9HU87_ARUDO</name>
<proteinExistence type="predicted"/>
<dbReference type="AlphaFoldDB" id="A0A0A9HU87"/>
<organism evidence="1">
    <name type="scientific">Arundo donax</name>
    <name type="common">Giant reed</name>
    <name type="synonym">Donax arundinaceus</name>
    <dbReference type="NCBI Taxonomy" id="35708"/>
    <lineage>
        <taxon>Eukaryota</taxon>
        <taxon>Viridiplantae</taxon>
        <taxon>Streptophyta</taxon>
        <taxon>Embryophyta</taxon>
        <taxon>Tracheophyta</taxon>
        <taxon>Spermatophyta</taxon>
        <taxon>Magnoliopsida</taxon>
        <taxon>Liliopsida</taxon>
        <taxon>Poales</taxon>
        <taxon>Poaceae</taxon>
        <taxon>PACMAD clade</taxon>
        <taxon>Arundinoideae</taxon>
        <taxon>Arundineae</taxon>
        <taxon>Arundo</taxon>
    </lineage>
</organism>
<sequence>MCHIKVSHVYVSLDNAGWVR</sequence>
<evidence type="ECO:0000313" key="1">
    <source>
        <dbReference type="EMBL" id="JAE39404.1"/>
    </source>
</evidence>
<reference evidence="1" key="1">
    <citation type="submission" date="2014-09" db="EMBL/GenBank/DDBJ databases">
        <authorList>
            <person name="Magalhaes I.L.F."/>
            <person name="Oliveira U."/>
            <person name="Santos F.R."/>
            <person name="Vidigal T.H.D.A."/>
            <person name="Brescovit A.D."/>
            <person name="Santos A.J."/>
        </authorList>
    </citation>
    <scope>NUCLEOTIDE SEQUENCE</scope>
    <source>
        <tissue evidence="1">Shoot tissue taken approximately 20 cm above the soil surface</tissue>
    </source>
</reference>
<protein>
    <submittedName>
        <fullName evidence="1">Uncharacterized protein</fullName>
    </submittedName>
</protein>
<reference evidence="1" key="2">
    <citation type="journal article" date="2015" name="Data Brief">
        <title>Shoot transcriptome of the giant reed, Arundo donax.</title>
        <authorList>
            <person name="Barrero R.A."/>
            <person name="Guerrero F.D."/>
            <person name="Moolhuijzen P."/>
            <person name="Goolsby J.A."/>
            <person name="Tidwell J."/>
            <person name="Bellgard S.E."/>
            <person name="Bellgard M.I."/>
        </authorList>
    </citation>
    <scope>NUCLEOTIDE SEQUENCE</scope>
    <source>
        <tissue evidence="1">Shoot tissue taken approximately 20 cm above the soil surface</tissue>
    </source>
</reference>